<dbReference type="STRING" id="500637.PROVRUST_07471"/>
<evidence type="ECO:0000313" key="3">
    <source>
        <dbReference type="Proteomes" id="UP000005512"/>
    </source>
</evidence>
<dbReference type="Pfam" id="PF07077">
    <property type="entry name" value="DUF1345"/>
    <property type="match status" value="1"/>
</dbReference>
<dbReference type="HOGENOM" id="CLU_098677_1_0_6"/>
<evidence type="ECO:0000256" key="1">
    <source>
        <dbReference type="SAM" id="Phobius"/>
    </source>
</evidence>
<keyword evidence="1" id="KW-0812">Transmembrane</keyword>
<accession>D1P5G5</accession>
<sequence>MFIFKEYLMLRYAARITRWLRHAFHSRPRFLVSLIAAFITFFALFNDQNLIINLIISWNVFAWSYLLFLFQRIISHNVKDIRRLTKVEDESARMVIFFLMSGCCVSLLALFFALGGHSDIPKADKIYSYILTASTLISSWLLLPMGFTMHYAHLYYSNVENEKPWLNFPDKISEPSYSDFLYFSFTIAVASQTADVEVASTPMRRAVLLQSIISFIFNMAILGLCINISASFF</sequence>
<proteinExistence type="predicted"/>
<feature type="transmembrane region" description="Helical" evidence="1">
    <location>
        <begin position="126"/>
        <end position="143"/>
    </location>
</feature>
<keyword evidence="1" id="KW-0472">Membrane</keyword>
<protein>
    <recommendedName>
        <fullName evidence="4">DUF1345 domain-containing protein</fullName>
    </recommendedName>
</protein>
<feature type="transmembrane region" description="Helical" evidence="1">
    <location>
        <begin position="91"/>
        <end position="114"/>
    </location>
</feature>
<name>D1P5G5_9GAMM</name>
<keyword evidence="1" id="KW-1133">Transmembrane helix</keyword>
<feature type="transmembrane region" description="Helical" evidence="1">
    <location>
        <begin position="51"/>
        <end position="70"/>
    </location>
</feature>
<dbReference type="EMBL" id="ABXV02000040">
    <property type="protein sequence ID" value="EFB71289.1"/>
    <property type="molecule type" value="Genomic_DNA"/>
</dbReference>
<reference evidence="2" key="1">
    <citation type="submission" date="2009-12" db="EMBL/GenBank/DDBJ databases">
        <authorList>
            <person name="Weinstock G."/>
            <person name="Sodergren E."/>
            <person name="Clifton S."/>
            <person name="Fulton L."/>
            <person name="Fulton B."/>
            <person name="Courtney L."/>
            <person name="Fronick C."/>
            <person name="Harrison M."/>
            <person name="Strong C."/>
            <person name="Farmer C."/>
            <person name="Delahaunty K."/>
            <person name="Markovic C."/>
            <person name="Hall O."/>
            <person name="Minx P."/>
            <person name="Tomlinson C."/>
            <person name="Mitreva M."/>
            <person name="Nelson J."/>
            <person name="Hou S."/>
            <person name="Wollam A."/>
            <person name="Pepin K.H."/>
            <person name="Johnson M."/>
            <person name="Bhonagiri V."/>
            <person name="Nash W.E."/>
            <person name="Warren W."/>
            <person name="Chinwalla A."/>
            <person name="Mardis E.R."/>
            <person name="Wilson R.K."/>
        </authorList>
    </citation>
    <scope>NUCLEOTIDE SEQUENCE [LARGE SCALE GENOMIC DNA]</scope>
    <source>
        <strain evidence="2">DSM 4541</strain>
    </source>
</reference>
<feature type="transmembrane region" description="Helical" evidence="1">
    <location>
        <begin position="28"/>
        <end position="45"/>
    </location>
</feature>
<dbReference type="InterPro" id="IPR009781">
    <property type="entry name" value="DUF1345"/>
</dbReference>
<evidence type="ECO:0008006" key="4">
    <source>
        <dbReference type="Google" id="ProtNLM"/>
    </source>
</evidence>
<comment type="caution">
    <text evidence="2">The sequence shown here is derived from an EMBL/GenBank/DDBJ whole genome shotgun (WGS) entry which is preliminary data.</text>
</comment>
<organism evidence="2 3">
    <name type="scientific">Providencia rustigianii DSM 4541</name>
    <dbReference type="NCBI Taxonomy" id="500637"/>
    <lineage>
        <taxon>Bacteria</taxon>
        <taxon>Pseudomonadati</taxon>
        <taxon>Pseudomonadota</taxon>
        <taxon>Gammaproteobacteria</taxon>
        <taxon>Enterobacterales</taxon>
        <taxon>Morganellaceae</taxon>
        <taxon>Providencia</taxon>
    </lineage>
</organism>
<dbReference type="Proteomes" id="UP000005512">
    <property type="component" value="Unassembled WGS sequence"/>
</dbReference>
<keyword evidence="3" id="KW-1185">Reference proteome</keyword>
<dbReference type="AlphaFoldDB" id="D1P5G5"/>
<feature type="transmembrane region" description="Helical" evidence="1">
    <location>
        <begin position="207"/>
        <end position="230"/>
    </location>
</feature>
<gene>
    <name evidence="2" type="ORF">PROVRUST_07471</name>
</gene>
<evidence type="ECO:0000313" key="2">
    <source>
        <dbReference type="EMBL" id="EFB71289.1"/>
    </source>
</evidence>
<dbReference type="eggNOG" id="COG4291">
    <property type="taxonomic scope" value="Bacteria"/>
</dbReference>